<gene>
    <name evidence="2" type="ORF">LUA448_LOCUS29232</name>
</gene>
<name>A0A818M7M8_9BILA</name>
<evidence type="ECO:0000313" key="2">
    <source>
        <dbReference type="EMBL" id="CAF3576663.1"/>
    </source>
</evidence>
<protein>
    <submittedName>
        <fullName evidence="2">Uncharacterized protein</fullName>
    </submittedName>
</protein>
<feature type="transmembrane region" description="Helical" evidence="1">
    <location>
        <begin position="71"/>
        <end position="95"/>
    </location>
</feature>
<keyword evidence="1" id="KW-1133">Transmembrane helix</keyword>
<dbReference type="EMBL" id="CAJNYD010004164">
    <property type="protein sequence ID" value="CAF3576663.1"/>
    <property type="molecule type" value="Genomic_DNA"/>
</dbReference>
<keyword evidence="1" id="KW-0812">Transmembrane</keyword>
<organism evidence="2 3">
    <name type="scientific">Rotaria socialis</name>
    <dbReference type="NCBI Taxonomy" id="392032"/>
    <lineage>
        <taxon>Eukaryota</taxon>
        <taxon>Metazoa</taxon>
        <taxon>Spiralia</taxon>
        <taxon>Gnathifera</taxon>
        <taxon>Rotifera</taxon>
        <taxon>Eurotatoria</taxon>
        <taxon>Bdelloidea</taxon>
        <taxon>Philodinida</taxon>
        <taxon>Philodinidae</taxon>
        <taxon>Rotaria</taxon>
    </lineage>
</organism>
<reference evidence="2" key="1">
    <citation type="submission" date="2021-02" db="EMBL/GenBank/DDBJ databases">
        <authorList>
            <person name="Nowell W R."/>
        </authorList>
    </citation>
    <scope>NUCLEOTIDE SEQUENCE</scope>
</reference>
<dbReference type="Proteomes" id="UP000663833">
    <property type="component" value="Unassembled WGS sequence"/>
</dbReference>
<sequence length="259" mass="27569">MRKGFQMLYVLQFVYSNYSRFFPANDLSKTAQSTIVEFSNPLDSSNKYKQKINIDGKKTHGNRTSYKCSSVCFLSISLALVLLATATTFMFALLFQIPTTASTALTVTVTTSTSTTTTSATSMIIYTKSFINSAASSSQCTAWVTFLNLLVPQSYTSLTMKGSTNSTGIALTNATLVTAIANALYTNTSYGPVSSNGYSWAVGLCGTSGSNSYELTATGTVCSCATGYTVRPCIGNQNWGGINGTTCGSANQTMTVIFQ</sequence>
<dbReference type="AlphaFoldDB" id="A0A818M7M8"/>
<evidence type="ECO:0000313" key="3">
    <source>
        <dbReference type="Proteomes" id="UP000663833"/>
    </source>
</evidence>
<accession>A0A818M7M8</accession>
<comment type="caution">
    <text evidence="2">The sequence shown here is derived from an EMBL/GenBank/DDBJ whole genome shotgun (WGS) entry which is preliminary data.</text>
</comment>
<evidence type="ECO:0000256" key="1">
    <source>
        <dbReference type="SAM" id="Phobius"/>
    </source>
</evidence>
<keyword evidence="1" id="KW-0472">Membrane</keyword>
<proteinExistence type="predicted"/>